<dbReference type="Ensembl" id="ENSVKKT00000007144.1">
    <property type="protein sequence ID" value="ENSVKKP00000006962.1"/>
    <property type="gene ID" value="ENSVKKG00000005032.1"/>
</dbReference>
<evidence type="ECO:0000313" key="11">
    <source>
        <dbReference type="Ensembl" id="ENSVKKP00000006962.1"/>
    </source>
</evidence>
<dbReference type="PANTHER" id="PTHR47970">
    <property type="entry name" value="KINESIN-LIKE PROTEIN KIF11"/>
    <property type="match status" value="1"/>
</dbReference>
<feature type="domain" description="Kinesin motor" evidence="10">
    <location>
        <begin position="41"/>
        <end position="215"/>
    </location>
</feature>
<name>A0A8D2J3Q2_VARKO</name>
<dbReference type="PANTHER" id="PTHR47970:SF29">
    <property type="entry name" value="KINESIN FAMILY MEMBER 20B"/>
    <property type="match status" value="1"/>
</dbReference>
<keyword evidence="6" id="KW-0175">Coiled coil</keyword>
<dbReference type="InterPro" id="IPR036961">
    <property type="entry name" value="Kinesin_motor_dom_sf"/>
</dbReference>
<dbReference type="Proteomes" id="UP000694545">
    <property type="component" value="Unplaced"/>
</dbReference>
<evidence type="ECO:0000256" key="7">
    <source>
        <dbReference type="ARBA" id="ARBA00023175"/>
    </source>
</evidence>
<dbReference type="GO" id="GO:0005634">
    <property type="term" value="C:nucleus"/>
    <property type="evidence" value="ECO:0007669"/>
    <property type="project" value="TreeGrafter"/>
</dbReference>
<dbReference type="GO" id="GO:0090307">
    <property type="term" value="P:mitotic spindle assembly"/>
    <property type="evidence" value="ECO:0007669"/>
    <property type="project" value="TreeGrafter"/>
</dbReference>
<dbReference type="InterPro" id="IPR001752">
    <property type="entry name" value="Kinesin_motor_dom"/>
</dbReference>
<feature type="binding site" evidence="9">
    <location>
        <begin position="136"/>
        <end position="143"/>
    </location>
    <ligand>
        <name>ATP</name>
        <dbReference type="ChEBI" id="CHEBI:30616"/>
    </ligand>
</feature>
<reference evidence="11" key="1">
    <citation type="submission" date="2025-08" db="UniProtKB">
        <authorList>
            <consortium name="Ensembl"/>
        </authorList>
    </citation>
    <scope>IDENTIFICATION</scope>
</reference>
<evidence type="ECO:0000256" key="9">
    <source>
        <dbReference type="PROSITE-ProRule" id="PRU00283"/>
    </source>
</evidence>
<dbReference type="GO" id="GO:0005876">
    <property type="term" value="C:spindle microtubule"/>
    <property type="evidence" value="ECO:0007669"/>
    <property type="project" value="TreeGrafter"/>
</dbReference>
<evidence type="ECO:0000259" key="10">
    <source>
        <dbReference type="PROSITE" id="PS50067"/>
    </source>
</evidence>
<evidence type="ECO:0000313" key="12">
    <source>
        <dbReference type="Proteomes" id="UP000694545"/>
    </source>
</evidence>
<organism evidence="11 12">
    <name type="scientific">Varanus komodoensis</name>
    <name type="common">Komodo dragon</name>
    <dbReference type="NCBI Taxonomy" id="61221"/>
    <lineage>
        <taxon>Eukaryota</taxon>
        <taxon>Metazoa</taxon>
        <taxon>Chordata</taxon>
        <taxon>Craniata</taxon>
        <taxon>Vertebrata</taxon>
        <taxon>Euteleostomi</taxon>
        <taxon>Lepidosauria</taxon>
        <taxon>Squamata</taxon>
        <taxon>Bifurcata</taxon>
        <taxon>Unidentata</taxon>
        <taxon>Episquamata</taxon>
        <taxon>Toxicofera</taxon>
        <taxon>Anguimorpha</taxon>
        <taxon>Paleoanguimorpha</taxon>
        <taxon>Varanoidea</taxon>
        <taxon>Varanidae</taxon>
        <taxon>Varanus</taxon>
    </lineage>
</organism>
<dbReference type="GO" id="GO:0007018">
    <property type="term" value="P:microtubule-based movement"/>
    <property type="evidence" value="ECO:0007669"/>
    <property type="project" value="InterPro"/>
</dbReference>
<dbReference type="GO" id="GO:0005524">
    <property type="term" value="F:ATP binding"/>
    <property type="evidence" value="ECO:0007669"/>
    <property type="project" value="UniProtKB-UniRule"/>
</dbReference>
<evidence type="ECO:0000256" key="6">
    <source>
        <dbReference type="ARBA" id="ARBA00023054"/>
    </source>
</evidence>
<keyword evidence="4 9" id="KW-0547">Nucleotide-binding</keyword>
<reference evidence="11" key="2">
    <citation type="submission" date="2025-09" db="UniProtKB">
        <authorList>
            <consortium name="Ensembl"/>
        </authorList>
    </citation>
    <scope>IDENTIFICATION</scope>
</reference>
<dbReference type="PROSITE" id="PS50067">
    <property type="entry name" value="KINESIN_MOTOR_2"/>
    <property type="match status" value="1"/>
</dbReference>
<evidence type="ECO:0000256" key="5">
    <source>
        <dbReference type="ARBA" id="ARBA00022840"/>
    </source>
</evidence>
<dbReference type="GO" id="GO:0008574">
    <property type="term" value="F:plus-end-directed microtubule motor activity"/>
    <property type="evidence" value="ECO:0007669"/>
    <property type="project" value="TreeGrafter"/>
</dbReference>
<dbReference type="InterPro" id="IPR047149">
    <property type="entry name" value="KIF11-like"/>
</dbReference>
<dbReference type="GO" id="GO:0008017">
    <property type="term" value="F:microtubule binding"/>
    <property type="evidence" value="ECO:0007669"/>
    <property type="project" value="InterPro"/>
</dbReference>
<keyword evidence="12" id="KW-1185">Reference proteome</keyword>
<proteinExistence type="inferred from homology"/>
<keyword evidence="8" id="KW-0206">Cytoskeleton</keyword>
<evidence type="ECO:0000256" key="8">
    <source>
        <dbReference type="ARBA" id="ARBA00023212"/>
    </source>
</evidence>
<keyword evidence="5 9" id="KW-0067">ATP-binding</keyword>
<comment type="similarity">
    <text evidence="9">Belongs to the TRAFAC class myosin-kinesin ATPase superfamily. Kinesin family.</text>
</comment>
<evidence type="ECO:0000256" key="2">
    <source>
        <dbReference type="ARBA" id="ARBA00022490"/>
    </source>
</evidence>
<dbReference type="OMA" id="ESNSEDC"/>
<evidence type="ECO:0000256" key="3">
    <source>
        <dbReference type="ARBA" id="ARBA00022553"/>
    </source>
</evidence>
<dbReference type="SUPFAM" id="SSF52540">
    <property type="entry name" value="P-loop containing nucleoside triphosphate hydrolases"/>
    <property type="match status" value="1"/>
</dbReference>
<keyword evidence="3" id="KW-0597">Phosphoprotein</keyword>
<dbReference type="GO" id="GO:0072686">
    <property type="term" value="C:mitotic spindle"/>
    <property type="evidence" value="ECO:0007669"/>
    <property type="project" value="TreeGrafter"/>
</dbReference>
<dbReference type="GO" id="GO:0051231">
    <property type="term" value="P:spindle elongation"/>
    <property type="evidence" value="ECO:0007669"/>
    <property type="project" value="TreeGrafter"/>
</dbReference>
<dbReference type="AlphaFoldDB" id="A0A8D2J3Q2"/>
<dbReference type="Pfam" id="PF00225">
    <property type="entry name" value="Kinesin"/>
    <property type="match status" value="1"/>
</dbReference>
<sequence>NSNLIMALKRGLPSYYFSIIPYTVVTFRDIDPKESLESKERIHVCLRIRPYMQSEKESNSEDCVSVLDPTSIILKAPKNSKAFRLSKKNLAQLVQKFTFSQVFGPETTQEELFEGTVRQPVLDFLKGYSRLVFTYGVTNAGKTYTYQGTDEDSGILPRALDLLFKRIQSKLYLETDLKPHRCQDYRRLTKEETKEEMSVKNSLLRSMKEVWQLIN</sequence>
<accession>A0A8D2J3Q2</accession>
<evidence type="ECO:0000256" key="1">
    <source>
        <dbReference type="ARBA" id="ARBA00004186"/>
    </source>
</evidence>
<dbReference type="SMART" id="SM00129">
    <property type="entry name" value="KISc"/>
    <property type="match status" value="1"/>
</dbReference>
<dbReference type="InterPro" id="IPR027417">
    <property type="entry name" value="P-loop_NTPase"/>
</dbReference>
<keyword evidence="7 9" id="KW-0505">Motor protein</keyword>
<dbReference type="Gene3D" id="3.40.850.10">
    <property type="entry name" value="Kinesin motor domain"/>
    <property type="match status" value="1"/>
</dbReference>
<comment type="subcellular location">
    <subcellularLocation>
        <location evidence="1">Cytoplasm</location>
        <location evidence="1">Cytoskeleton</location>
        <location evidence="1">Spindle</location>
    </subcellularLocation>
</comment>
<keyword evidence="2" id="KW-0963">Cytoplasm</keyword>
<evidence type="ECO:0000256" key="4">
    <source>
        <dbReference type="ARBA" id="ARBA00022741"/>
    </source>
</evidence>
<protein>
    <recommendedName>
        <fullName evidence="10">Kinesin motor domain-containing protein</fullName>
    </recommendedName>
</protein>